<keyword evidence="1" id="KW-1133">Transmembrane helix</keyword>
<evidence type="ECO:0000256" key="1">
    <source>
        <dbReference type="SAM" id="Phobius"/>
    </source>
</evidence>
<organism evidence="2 3">
    <name type="scientific">Flavisphingopyxis soli</name>
    <dbReference type="NCBI Taxonomy" id="2601267"/>
    <lineage>
        <taxon>Bacteria</taxon>
        <taxon>Pseudomonadati</taxon>
        <taxon>Pseudomonadota</taxon>
        <taxon>Alphaproteobacteria</taxon>
        <taxon>Sphingomonadales</taxon>
        <taxon>Sphingopyxidaceae</taxon>
        <taxon>Flavisphingopyxis</taxon>
    </lineage>
</organism>
<reference evidence="2 3" key="1">
    <citation type="submission" date="2019-08" db="EMBL/GenBank/DDBJ databases">
        <title>Sphingorhabdus soil sp. nov., isolated from arctic soil.</title>
        <authorList>
            <person name="Liu Y."/>
        </authorList>
    </citation>
    <scope>NUCLEOTIDE SEQUENCE [LARGE SCALE GENOMIC DNA]</scope>
    <source>
        <strain evidence="2 3">D-2Q-5-6</strain>
    </source>
</reference>
<comment type="caution">
    <text evidence="2">The sequence shown here is derived from an EMBL/GenBank/DDBJ whole genome shotgun (WGS) entry which is preliminary data.</text>
</comment>
<keyword evidence="1" id="KW-0812">Transmembrane</keyword>
<feature type="transmembrane region" description="Helical" evidence="1">
    <location>
        <begin position="42"/>
        <end position="65"/>
    </location>
</feature>
<protein>
    <submittedName>
        <fullName evidence="2">Uncharacterized protein</fullName>
    </submittedName>
</protein>
<dbReference type="AlphaFoldDB" id="A0A5C6USB4"/>
<accession>A0A5C6USB4</accession>
<dbReference type="RefSeq" id="WP_147121531.1">
    <property type="nucleotide sequence ID" value="NZ_VOPY01000001.1"/>
</dbReference>
<keyword evidence="1" id="KW-0472">Membrane</keyword>
<evidence type="ECO:0000313" key="3">
    <source>
        <dbReference type="Proteomes" id="UP000321129"/>
    </source>
</evidence>
<keyword evidence="3" id="KW-1185">Reference proteome</keyword>
<dbReference type="Proteomes" id="UP000321129">
    <property type="component" value="Unassembled WGS sequence"/>
</dbReference>
<evidence type="ECO:0000313" key="2">
    <source>
        <dbReference type="EMBL" id="TXC73695.1"/>
    </source>
</evidence>
<dbReference type="EMBL" id="VOPY01000001">
    <property type="protein sequence ID" value="TXC73695.1"/>
    <property type="molecule type" value="Genomic_DNA"/>
</dbReference>
<sequence>MQDEFISRLLVDRQQDFAAGLDPLFTSVGRSFAMVARRLRRAASATAAVGAALVSVPLVLLVIGLCERGPFG</sequence>
<proteinExistence type="predicted"/>
<gene>
    <name evidence="2" type="ORF">FSZ31_02870</name>
</gene>
<name>A0A5C6USB4_9SPHN</name>